<dbReference type="EMBL" id="DVNB01000056">
    <property type="protein sequence ID" value="HIU57255.1"/>
    <property type="molecule type" value="Genomic_DNA"/>
</dbReference>
<protein>
    <submittedName>
        <fullName evidence="2">ABC transporter permease</fullName>
    </submittedName>
</protein>
<feature type="transmembrane region" description="Helical" evidence="1">
    <location>
        <begin position="46"/>
        <end position="65"/>
    </location>
</feature>
<feature type="transmembrane region" description="Helical" evidence="1">
    <location>
        <begin position="160"/>
        <end position="181"/>
    </location>
</feature>
<dbReference type="Proteomes" id="UP000824109">
    <property type="component" value="Unassembled WGS sequence"/>
</dbReference>
<proteinExistence type="predicted"/>
<evidence type="ECO:0000256" key="1">
    <source>
        <dbReference type="SAM" id="Phobius"/>
    </source>
</evidence>
<reference evidence="2" key="2">
    <citation type="journal article" date="2021" name="PeerJ">
        <title>Extensive microbial diversity within the chicken gut microbiome revealed by metagenomics and culture.</title>
        <authorList>
            <person name="Gilroy R."/>
            <person name="Ravi A."/>
            <person name="Getino M."/>
            <person name="Pursley I."/>
            <person name="Horton D.L."/>
            <person name="Alikhan N.F."/>
            <person name="Baker D."/>
            <person name="Gharbi K."/>
            <person name="Hall N."/>
            <person name="Watson M."/>
            <person name="Adriaenssens E.M."/>
            <person name="Foster-Nyarko E."/>
            <person name="Jarju S."/>
            <person name="Secka A."/>
            <person name="Antonio M."/>
            <person name="Oren A."/>
            <person name="Chaudhuri R.R."/>
            <person name="La Ragione R."/>
            <person name="Hildebrand F."/>
            <person name="Pallen M.J."/>
        </authorList>
    </citation>
    <scope>NUCLEOTIDE SEQUENCE</scope>
    <source>
        <strain evidence="2">USAMLcec3-3695</strain>
    </source>
</reference>
<dbReference type="AlphaFoldDB" id="A0A9D1MBR1"/>
<dbReference type="Pfam" id="PF06541">
    <property type="entry name" value="ABC_trans_CmpB"/>
    <property type="match status" value="1"/>
</dbReference>
<keyword evidence="1" id="KW-0812">Transmembrane</keyword>
<evidence type="ECO:0000313" key="2">
    <source>
        <dbReference type="EMBL" id="HIU57255.1"/>
    </source>
</evidence>
<gene>
    <name evidence="2" type="ORF">IAA61_05525</name>
</gene>
<feature type="transmembrane region" description="Helical" evidence="1">
    <location>
        <begin position="6"/>
        <end position="25"/>
    </location>
</feature>
<accession>A0A9D1MBR1</accession>
<keyword evidence="1" id="KW-0472">Membrane</keyword>
<organism evidence="2 3">
    <name type="scientific">Candidatus Ornithomonoglobus merdipullorum</name>
    <dbReference type="NCBI Taxonomy" id="2840895"/>
    <lineage>
        <taxon>Bacteria</taxon>
        <taxon>Bacillati</taxon>
        <taxon>Bacillota</taxon>
        <taxon>Clostridia</taxon>
        <taxon>Candidatus Ornithomonoglobus</taxon>
    </lineage>
</organism>
<dbReference type="InterPro" id="IPR010540">
    <property type="entry name" value="CmpB_TMEM229"/>
</dbReference>
<feature type="transmembrane region" description="Helical" evidence="1">
    <location>
        <begin position="80"/>
        <end position="101"/>
    </location>
</feature>
<sequence length="249" mass="28993">MNAFLVYAFMFSGGSVIGWGLEVVFRKFFSASNPEHRWINPGFLNGPYLPLYGFGLCALYTMTMLENVIPAENRVVRELILFLMMAAAMTIIEYIAGLIFIKGMKTKLWDYSDQWGNIQGIICPLFSLFWAILSAVYYFLIHPYVLDGIRWLSENLAFSFVIGLFFGVFLIDVCCSLDLLVKIRKFAAENDIIVRYERLRSELRARTDEYRNRRKITRLLPSLSSGKNLNEILQEYMDNLKKEIRMRHK</sequence>
<name>A0A9D1MBR1_9FIRM</name>
<comment type="caution">
    <text evidence="2">The sequence shown here is derived from an EMBL/GenBank/DDBJ whole genome shotgun (WGS) entry which is preliminary data.</text>
</comment>
<evidence type="ECO:0000313" key="3">
    <source>
        <dbReference type="Proteomes" id="UP000824109"/>
    </source>
</evidence>
<reference evidence="2" key="1">
    <citation type="submission" date="2020-10" db="EMBL/GenBank/DDBJ databases">
        <authorList>
            <person name="Gilroy R."/>
        </authorList>
    </citation>
    <scope>NUCLEOTIDE SEQUENCE</scope>
    <source>
        <strain evidence="2">USAMLcec3-3695</strain>
    </source>
</reference>
<feature type="transmembrane region" description="Helical" evidence="1">
    <location>
        <begin position="121"/>
        <end position="140"/>
    </location>
</feature>
<keyword evidence="1" id="KW-1133">Transmembrane helix</keyword>